<dbReference type="PANTHER" id="PTHR43022">
    <property type="entry name" value="PROTEIN SMF"/>
    <property type="match status" value="1"/>
</dbReference>
<feature type="region of interest" description="Disordered" evidence="2">
    <location>
        <begin position="357"/>
        <end position="383"/>
    </location>
</feature>
<evidence type="ECO:0000313" key="5">
    <source>
        <dbReference type="Proteomes" id="UP001203338"/>
    </source>
</evidence>
<feature type="domain" description="Smf/DprA SLOG" evidence="3">
    <location>
        <begin position="96"/>
        <end position="296"/>
    </location>
</feature>
<organism evidence="4 5">
    <name type="scientific">Parendozoicomonas callyspongiae</name>
    <dbReference type="NCBI Taxonomy" id="2942213"/>
    <lineage>
        <taxon>Bacteria</taxon>
        <taxon>Pseudomonadati</taxon>
        <taxon>Pseudomonadota</taxon>
        <taxon>Gammaproteobacteria</taxon>
        <taxon>Oceanospirillales</taxon>
        <taxon>Endozoicomonadaceae</taxon>
        <taxon>Parendozoicomonas</taxon>
    </lineage>
</organism>
<dbReference type="RefSeq" id="WP_249699660.1">
    <property type="nucleotide sequence ID" value="NZ_JAMFLX010000013.1"/>
</dbReference>
<gene>
    <name evidence="4" type="ORF">M3P05_10975</name>
</gene>
<reference evidence="4 5" key="1">
    <citation type="submission" date="2022-05" db="EMBL/GenBank/DDBJ databases">
        <authorList>
            <person name="Park J.-S."/>
        </authorList>
    </citation>
    <scope>NUCLEOTIDE SEQUENCE [LARGE SCALE GENOMIC DNA]</scope>
    <source>
        <strain evidence="4 5">2012CJ34-2</strain>
    </source>
</reference>
<sequence length="474" mass="52232">MSISENTQAILLLNAYFSKSEKGAARPLTPTEWARFALWLKDKQLSPDQLLHEKPGELLEGWQDKKITQDRIQSLLGRGNALALALEKWHRAGLWVITRSDECYPKRLKARLGTLAPPVFFGVGNKDLLNHGGLAVIGSRNATQADLDFTTAIGEKSASEGFSIVSGGARGVDETAMLGALNAQGTSVGVMADSLLKAAMARKWRSHLSNKSLALISPFNPEAGFNAGNAMARNKYVYCMADSALVIHSGTKGGTWNGALENLKKGWVPLWVKPTEDQSAGNQEIVAQGAQWCESILENISIGALLTSQKSIDSSRSSTSLGLSFEQVESERTELHLEKEMFAETIPDDIAETTTPADHVSETQEEENLHPDKEEKEQTSELVQEDVERALQPEEQDSSNPGSLYDYFLLHLATLCKAPTTADDISKDLELHKSQVKEWLLRAINDGKIERQSRPVRYRWKNKTASSQQDLEGF</sequence>
<dbReference type="PANTHER" id="PTHR43022:SF1">
    <property type="entry name" value="PROTEIN SMF"/>
    <property type="match status" value="1"/>
</dbReference>
<dbReference type="SUPFAM" id="SSF102405">
    <property type="entry name" value="MCP/YpsA-like"/>
    <property type="match status" value="1"/>
</dbReference>
<name>A0ABT0PGH3_9GAMM</name>
<dbReference type="EMBL" id="JAMFLX010000013">
    <property type="protein sequence ID" value="MCL6270443.1"/>
    <property type="molecule type" value="Genomic_DNA"/>
</dbReference>
<keyword evidence="5" id="KW-1185">Reference proteome</keyword>
<comment type="similarity">
    <text evidence="1">Belongs to the DprA/Smf family.</text>
</comment>
<dbReference type="Pfam" id="PF02481">
    <property type="entry name" value="DNA_processg_A"/>
    <property type="match status" value="1"/>
</dbReference>
<evidence type="ECO:0000256" key="1">
    <source>
        <dbReference type="ARBA" id="ARBA00006525"/>
    </source>
</evidence>
<evidence type="ECO:0000313" key="4">
    <source>
        <dbReference type="EMBL" id="MCL6270443.1"/>
    </source>
</evidence>
<evidence type="ECO:0000256" key="2">
    <source>
        <dbReference type="SAM" id="MobiDB-lite"/>
    </source>
</evidence>
<dbReference type="Gene3D" id="3.40.50.450">
    <property type="match status" value="1"/>
</dbReference>
<protein>
    <submittedName>
        <fullName evidence="4">DNA-processing protein DprA</fullName>
    </submittedName>
</protein>
<proteinExistence type="inferred from homology"/>
<dbReference type="InterPro" id="IPR057666">
    <property type="entry name" value="DrpA_SLOG"/>
</dbReference>
<feature type="compositionally biased region" description="Basic and acidic residues" evidence="2">
    <location>
        <begin position="359"/>
        <end position="379"/>
    </location>
</feature>
<comment type="caution">
    <text evidence="4">The sequence shown here is derived from an EMBL/GenBank/DDBJ whole genome shotgun (WGS) entry which is preliminary data.</text>
</comment>
<evidence type="ECO:0000259" key="3">
    <source>
        <dbReference type="Pfam" id="PF02481"/>
    </source>
</evidence>
<dbReference type="InterPro" id="IPR003488">
    <property type="entry name" value="DprA"/>
</dbReference>
<dbReference type="Proteomes" id="UP001203338">
    <property type="component" value="Unassembled WGS sequence"/>
</dbReference>
<accession>A0ABT0PGH3</accession>